<dbReference type="CDD" id="cd04590">
    <property type="entry name" value="CBS_pair_CorC_HlyC_assoc"/>
    <property type="match status" value="1"/>
</dbReference>
<dbReference type="InterPro" id="IPR000644">
    <property type="entry name" value="CBS_dom"/>
</dbReference>
<dbReference type="AlphaFoldDB" id="A0A069RF93"/>
<evidence type="ECO:0000256" key="1">
    <source>
        <dbReference type="ARBA" id="ARBA00004141"/>
    </source>
</evidence>
<keyword evidence="6 8" id="KW-0129">CBS domain</keyword>
<dbReference type="Proteomes" id="UP000027946">
    <property type="component" value="Unassembled WGS sequence"/>
</dbReference>
<feature type="domain" description="CBS" evidence="11">
    <location>
        <begin position="272"/>
        <end position="329"/>
    </location>
</feature>
<dbReference type="Gene3D" id="3.30.465.10">
    <property type="match status" value="1"/>
</dbReference>
<dbReference type="InterPro" id="IPR036318">
    <property type="entry name" value="FAD-bd_PCMH-like_sf"/>
</dbReference>
<keyword evidence="4" id="KW-0677">Repeat</keyword>
<dbReference type="InterPro" id="IPR046342">
    <property type="entry name" value="CBS_dom_sf"/>
</dbReference>
<organism evidence="13 14">
    <name type="scientific">Peptoclostridium litorale DSM 5388</name>
    <dbReference type="NCBI Taxonomy" id="1121324"/>
    <lineage>
        <taxon>Bacteria</taxon>
        <taxon>Bacillati</taxon>
        <taxon>Bacillota</taxon>
        <taxon>Clostridia</taxon>
        <taxon>Peptostreptococcales</taxon>
        <taxon>Peptoclostridiaceae</taxon>
        <taxon>Peptoclostridium</taxon>
    </lineage>
</organism>
<feature type="domain" description="CNNM transmembrane" evidence="12">
    <location>
        <begin position="1"/>
        <end position="189"/>
    </location>
</feature>
<gene>
    <name evidence="13" type="ORF">CLIT_10c04260</name>
</gene>
<dbReference type="GO" id="GO:0050660">
    <property type="term" value="F:flavin adenine dinucleotide binding"/>
    <property type="evidence" value="ECO:0007669"/>
    <property type="project" value="InterPro"/>
</dbReference>
<sequence length="415" mass="46486">MEIYDLWQFILLAVLIFLSGFFSASETALMSLSKIRVRHMVDEKVKGAELVSNLVENPSRLLGAILVGNNVVNIGASALATSLSIKYFGSKGVGIATGVMTILVLIFGEITPKSLAIQNAEKISLKIANVIALITVILRPAVAVLMFVTNIIIKLFGGKLDTERPFITEEELKVMVNVSHEEGVLEGEEKKMIYNVFEFGDTQVKEIMQPRINVVAADVSLSYDELINIYRTEQFSRIPIYKESIDNIVGVLYIKDLIFYELGGEKFDIYEFIREPNFTFEFKKITELFAEMRTKRIPMSIVLDEYGGTAGIVTIEDLVEEIVGEIEDEYDMIKDDIETVGENEYIVGGGVKIDLVNEMIGINIESEEFDSVGGFIIGEFGEIPEIGRELEYGRVKFVIEQISKNRIDKIRIIVG</sequence>
<dbReference type="eggNOG" id="COG1253">
    <property type="taxonomic scope" value="Bacteria"/>
</dbReference>
<accession>A0A069RF93</accession>
<evidence type="ECO:0000256" key="4">
    <source>
        <dbReference type="ARBA" id="ARBA00022737"/>
    </source>
</evidence>
<evidence type="ECO:0000256" key="9">
    <source>
        <dbReference type="PROSITE-ProRule" id="PRU01193"/>
    </source>
</evidence>
<proteinExistence type="inferred from homology"/>
<dbReference type="SUPFAM" id="SSF54631">
    <property type="entry name" value="CBS-domain pair"/>
    <property type="match status" value="1"/>
</dbReference>
<protein>
    <submittedName>
        <fullName evidence="13">Integral membrane protein</fullName>
    </submittedName>
</protein>
<dbReference type="Pfam" id="PF03471">
    <property type="entry name" value="CorC_HlyC"/>
    <property type="match status" value="1"/>
</dbReference>
<feature type="domain" description="CBS" evidence="11">
    <location>
        <begin position="208"/>
        <end position="269"/>
    </location>
</feature>
<evidence type="ECO:0000259" key="11">
    <source>
        <dbReference type="PROSITE" id="PS51371"/>
    </source>
</evidence>
<dbReference type="OrthoDB" id="9798188at2"/>
<name>A0A069RF93_PEPLI</name>
<evidence type="ECO:0000256" key="3">
    <source>
        <dbReference type="ARBA" id="ARBA00022692"/>
    </source>
</evidence>
<feature type="transmembrane region" description="Helical" evidence="10">
    <location>
        <begin position="130"/>
        <end position="153"/>
    </location>
</feature>
<evidence type="ECO:0000256" key="2">
    <source>
        <dbReference type="ARBA" id="ARBA00006337"/>
    </source>
</evidence>
<dbReference type="RefSeq" id="WP_038264161.1">
    <property type="nucleotide sequence ID" value="NZ_FSRH01000006.1"/>
</dbReference>
<evidence type="ECO:0000256" key="6">
    <source>
        <dbReference type="ARBA" id="ARBA00023122"/>
    </source>
</evidence>
<evidence type="ECO:0000256" key="5">
    <source>
        <dbReference type="ARBA" id="ARBA00022989"/>
    </source>
</evidence>
<dbReference type="GO" id="GO:0005886">
    <property type="term" value="C:plasma membrane"/>
    <property type="evidence" value="ECO:0007669"/>
    <property type="project" value="TreeGrafter"/>
</dbReference>
<feature type="transmembrane region" description="Helical" evidence="10">
    <location>
        <begin position="6"/>
        <end position="30"/>
    </location>
</feature>
<keyword evidence="7 9" id="KW-0472">Membrane</keyword>
<dbReference type="Pfam" id="PF00571">
    <property type="entry name" value="CBS"/>
    <property type="match status" value="2"/>
</dbReference>
<keyword evidence="5 9" id="KW-1133">Transmembrane helix</keyword>
<dbReference type="InterPro" id="IPR005170">
    <property type="entry name" value="Transptr-assoc_dom"/>
</dbReference>
<dbReference type="SUPFAM" id="SSF56176">
    <property type="entry name" value="FAD-binding/transporter-associated domain-like"/>
    <property type="match status" value="1"/>
</dbReference>
<comment type="similarity">
    <text evidence="2">Belongs to the UPF0053 family.</text>
</comment>
<evidence type="ECO:0000256" key="8">
    <source>
        <dbReference type="PROSITE-ProRule" id="PRU00703"/>
    </source>
</evidence>
<dbReference type="PROSITE" id="PS51846">
    <property type="entry name" value="CNNM"/>
    <property type="match status" value="1"/>
</dbReference>
<dbReference type="InterPro" id="IPR044751">
    <property type="entry name" value="Ion_transp-like_CBS"/>
</dbReference>
<evidence type="ECO:0000259" key="12">
    <source>
        <dbReference type="PROSITE" id="PS51846"/>
    </source>
</evidence>
<comment type="subcellular location">
    <subcellularLocation>
        <location evidence="1">Membrane</location>
        <topology evidence="1">Multi-pass membrane protein</topology>
    </subcellularLocation>
</comment>
<evidence type="ECO:0000256" key="7">
    <source>
        <dbReference type="ARBA" id="ARBA00023136"/>
    </source>
</evidence>
<dbReference type="Pfam" id="PF01595">
    <property type="entry name" value="CNNM"/>
    <property type="match status" value="1"/>
</dbReference>
<dbReference type="PANTHER" id="PTHR22777">
    <property type="entry name" value="HEMOLYSIN-RELATED"/>
    <property type="match status" value="1"/>
</dbReference>
<dbReference type="STRING" id="1121324.CLIT_10c04260"/>
<feature type="transmembrane region" description="Helical" evidence="10">
    <location>
        <begin position="92"/>
        <end position="110"/>
    </location>
</feature>
<dbReference type="InterPro" id="IPR002550">
    <property type="entry name" value="CNNM"/>
</dbReference>
<reference evidence="13 14" key="1">
    <citation type="submission" date="2014-03" db="EMBL/GenBank/DDBJ databases">
        <title>Genome sequence of Clostridium litorale W6, DSM 5388.</title>
        <authorList>
            <person name="Poehlein A."/>
            <person name="Jagirdar A."/>
            <person name="Khonsari B."/>
            <person name="Chibani C.M."/>
            <person name="Gutierrez Gutierrez D.A."/>
            <person name="Davydova E."/>
            <person name="Alghaithi H.S."/>
            <person name="Nair K.P."/>
            <person name="Dhamotharan K."/>
            <person name="Chandran L."/>
            <person name="G W."/>
            <person name="Daniel R."/>
        </authorList>
    </citation>
    <scope>NUCLEOTIDE SEQUENCE [LARGE SCALE GENOMIC DNA]</scope>
    <source>
        <strain evidence="13 14">W6</strain>
    </source>
</reference>
<dbReference type="InterPro" id="IPR016169">
    <property type="entry name" value="FAD-bd_PCMH_sub2"/>
</dbReference>
<dbReference type="SMART" id="SM01091">
    <property type="entry name" value="CorC_HlyC"/>
    <property type="match status" value="1"/>
</dbReference>
<evidence type="ECO:0000313" key="14">
    <source>
        <dbReference type="Proteomes" id="UP000027946"/>
    </source>
</evidence>
<keyword evidence="3 9" id="KW-0812">Transmembrane</keyword>
<keyword evidence="14" id="KW-1185">Reference proteome</keyword>
<dbReference type="FunFam" id="3.10.580.10:FF:000002">
    <property type="entry name" value="Magnesium/cobalt efflux protein CorC"/>
    <property type="match status" value="1"/>
</dbReference>
<evidence type="ECO:0000313" key="13">
    <source>
        <dbReference type="EMBL" id="KDR95699.1"/>
    </source>
</evidence>
<dbReference type="EMBL" id="JJMM01000010">
    <property type="protein sequence ID" value="KDR95699.1"/>
    <property type="molecule type" value="Genomic_DNA"/>
</dbReference>
<dbReference type="PANTHER" id="PTHR22777:SF17">
    <property type="entry name" value="UPF0053 PROTEIN SLL0260"/>
    <property type="match status" value="1"/>
</dbReference>
<dbReference type="PROSITE" id="PS51371">
    <property type="entry name" value="CBS"/>
    <property type="match status" value="2"/>
</dbReference>
<evidence type="ECO:0000256" key="10">
    <source>
        <dbReference type="SAM" id="Phobius"/>
    </source>
</evidence>
<comment type="caution">
    <text evidence="13">The sequence shown here is derived from an EMBL/GenBank/DDBJ whole genome shotgun (WGS) entry which is preliminary data.</text>
</comment>
<dbReference type="Gene3D" id="3.10.580.10">
    <property type="entry name" value="CBS-domain"/>
    <property type="match status" value="1"/>
</dbReference>